<evidence type="ECO:0000256" key="1">
    <source>
        <dbReference type="ARBA" id="ARBA00006486"/>
    </source>
</evidence>
<accession>A0A2L1VG17</accession>
<dbReference type="FunFam" id="3.50.30.80:FF:000001">
    <property type="entry name" value="Dihydroxy-acid dehydratase"/>
    <property type="match status" value="1"/>
</dbReference>
<dbReference type="GO" id="GO:0051536">
    <property type="term" value="F:iron-sulfur cluster binding"/>
    <property type="evidence" value="ECO:0007669"/>
    <property type="project" value="UniProtKB-KW"/>
</dbReference>
<keyword evidence="3" id="KW-0408">Iron</keyword>
<dbReference type="GO" id="GO:0046872">
    <property type="term" value="F:metal ion binding"/>
    <property type="evidence" value="ECO:0007669"/>
    <property type="project" value="UniProtKB-KW"/>
</dbReference>
<dbReference type="NCBIfam" id="NF009560">
    <property type="entry name" value="PRK13017.1"/>
    <property type="match status" value="1"/>
</dbReference>
<gene>
    <name evidence="8" type="ORF">AL533_07065</name>
</gene>
<comment type="similarity">
    <text evidence="1">Belongs to the IlvD/Edd family.</text>
</comment>
<evidence type="ECO:0000256" key="3">
    <source>
        <dbReference type="ARBA" id="ARBA00023004"/>
    </source>
</evidence>
<dbReference type="SUPFAM" id="SSF52016">
    <property type="entry name" value="LeuD/IlvD-like"/>
    <property type="match status" value="1"/>
</dbReference>
<evidence type="ECO:0000259" key="6">
    <source>
        <dbReference type="Pfam" id="PF00920"/>
    </source>
</evidence>
<dbReference type="NCBIfam" id="NF004784">
    <property type="entry name" value="PRK06131.1"/>
    <property type="match status" value="1"/>
</dbReference>
<proteinExistence type="inferred from homology"/>
<dbReference type="PANTHER" id="PTHR43183">
    <property type="entry name" value="HYPOTHETICAL DIHYDROXYACID DEHYDRATASE (EUROFUNG)-RELATED"/>
    <property type="match status" value="1"/>
</dbReference>
<dbReference type="Pfam" id="PF24877">
    <property type="entry name" value="ILV_EDD_C"/>
    <property type="match status" value="1"/>
</dbReference>
<dbReference type="InterPro" id="IPR000581">
    <property type="entry name" value="ILV_EDD_N"/>
</dbReference>
<keyword evidence="4" id="KW-0411">Iron-sulfur</keyword>
<dbReference type="InterPro" id="IPR037237">
    <property type="entry name" value="IlvD/EDD_N"/>
</dbReference>
<feature type="domain" description="Dihydroxy-acid/6-phosphogluconate dehydratase N-terminal" evidence="6">
    <location>
        <begin position="40"/>
        <end position="354"/>
    </location>
</feature>
<dbReference type="RefSeq" id="WP_083008553.1">
    <property type="nucleotide sequence ID" value="NZ_BKYR01000002.1"/>
</dbReference>
<keyword evidence="2" id="KW-0479">Metal-binding</keyword>
<evidence type="ECO:0000256" key="5">
    <source>
        <dbReference type="ARBA" id="ARBA00023239"/>
    </source>
</evidence>
<dbReference type="InterPro" id="IPR042096">
    <property type="entry name" value="Dihydro-acid_dehy_C"/>
</dbReference>
<dbReference type="EC" id="4.2.1.9" evidence="8"/>
<organism evidence="8 9">
    <name type="scientific">Acinetobacter nosocomialis</name>
    <dbReference type="NCBI Taxonomy" id="106654"/>
    <lineage>
        <taxon>Bacteria</taxon>
        <taxon>Pseudomonadati</taxon>
        <taxon>Pseudomonadota</taxon>
        <taxon>Gammaproteobacteria</taxon>
        <taxon>Moraxellales</taxon>
        <taxon>Moraxellaceae</taxon>
        <taxon>Acinetobacter</taxon>
        <taxon>Acinetobacter calcoaceticus/baumannii complex</taxon>
    </lineage>
</organism>
<evidence type="ECO:0000313" key="9">
    <source>
        <dbReference type="Proteomes" id="UP000237921"/>
    </source>
</evidence>
<sequence length="577" mass="62527">MNNKQVLRSAAWFGTTDKNGFMYRSWMKNQGIPDHEFQGKPIIGICNTWSELTPCNAHFRKIAEHVKKGILEAGGYPVEFPVFSNGESNLRPTAMFTRNLASMDVEEAIRGNPIDGVVLLTGCDKTTPALLMGAASCDIPAIVVTGGPMLNGKHKGKDIGAGTIVWQMHEELKAGKIDLNEFLSAESGMSRSAGTCNTMGTASTMACMAEALGTSLPHNAAIPAVDSRRYVLAHLSGMRIVDMVHEDLRLSKILTKEAFENAIKVNAAIGGSTNAVIHLKAIAGRIGVDLQLDDWNRVGRGMPTIVDLQPSGRFLMEEFYYSGGLPAVIRRMGEANLLPHPQALTVNGQTIWENCQQSPIYNDEVIRKIDNPIRQDGGMCILRGNLAPKGAVLKPSAATPELMKHRGRAVVFENFDDYKARINDPDLDVDETCILVMKNAGPKGYPGMAEVGNMGLPPKILAKGITDMVRISDARMSGTAYGTVVLHVAPEAMAGGPLAVVQNGDFIELDAYAGKLHLEVSDEELQQRLENVAPPAPPSFIGGYRKLYVEHVLQADEGCDFDFLVGCRGSEVPRHSH</sequence>
<dbReference type="GO" id="GO:0004160">
    <property type="term" value="F:dihydroxy-acid dehydratase activity"/>
    <property type="evidence" value="ECO:0007669"/>
    <property type="project" value="UniProtKB-EC"/>
</dbReference>
<reference evidence="9" key="1">
    <citation type="submission" date="2017-12" db="EMBL/GenBank/DDBJ databases">
        <title>FDA dAtabase for Regulatory Grade micrObial Sequences (FDA-ARGOS): Supporting development and validation of Infectious Disease Dx tests.</title>
        <authorList>
            <person name="Hoffmann M."/>
            <person name="Allard M."/>
            <person name="Evans P."/>
            <person name="Brown E."/>
            <person name="Tallon L."/>
            <person name="Sadzewicz L."/>
            <person name="Sengamalay N."/>
            <person name="Ott S."/>
            <person name="Godinez A."/>
            <person name="Nagaraj S."/>
            <person name="Vavikolanu K."/>
            <person name="Aluvathingal J."/>
            <person name="Nadendla S."/>
            <person name="Sichtig H."/>
        </authorList>
    </citation>
    <scope>NUCLEOTIDE SEQUENCE [LARGE SCALE GENOMIC DNA]</scope>
    <source>
        <strain evidence="9">FDAARGOS_129</strain>
    </source>
</reference>
<evidence type="ECO:0000313" key="8">
    <source>
        <dbReference type="EMBL" id="AVF44163.1"/>
    </source>
</evidence>
<evidence type="ECO:0000259" key="7">
    <source>
        <dbReference type="Pfam" id="PF24877"/>
    </source>
</evidence>
<protein>
    <submittedName>
        <fullName evidence="8">Dihydroxy-acid dehydratase</fullName>
        <ecNumber evidence="8">4.2.1.9</ecNumber>
    </submittedName>
</protein>
<evidence type="ECO:0000256" key="4">
    <source>
        <dbReference type="ARBA" id="ARBA00023014"/>
    </source>
</evidence>
<evidence type="ECO:0000256" key="2">
    <source>
        <dbReference type="ARBA" id="ARBA00022723"/>
    </source>
</evidence>
<dbReference type="Proteomes" id="UP000237921">
    <property type="component" value="Chromosome"/>
</dbReference>
<dbReference type="InterPro" id="IPR056740">
    <property type="entry name" value="ILV_EDD_C"/>
</dbReference>
<dbReference type="Gene3D" id="3.50.30.80">
    <property type="entry name" value="IlvD/EDD C-terminal domain-like"/>
    <property type="match status" value="1"/>
</dbReference>
<dbReference type="PANTHER" id="PTHR43183:SF1">
    <property type="entry name" value="HYPOTHETICAL DIHYDROXY-ACID DEHYDRATASE (EUROFUNG)-RELATED"/>
    <property type="match status" value="1"/>
</dbReference>
<name>A0A2L1VG17_ACINO</name>
<dbReference type="SUPFAM" id="SSF143975">
    <property type="entry name" value="IlvD/EDD N-terminal domain-like"/>
    <property type="match status" value="1"/>
</dbReference>
<dbReference type="EMBL" id="CP014019">
    <property type="protein sequence ID" value="AVF44163.1"/>
    <property type="molecule type" value="Genomic_DNA"/>
</dbReference>
<feature type="domain" description="Dihydroxy-acid/6-phosphogluconate dehydratase C-terminal" evidence="7">
    <location>
        <begin position="364"/>
        <end position="559"/>
    </location>
</feature>
<dbReference type="Pfam" id="PF00920">
    <property type="entry name" value="ILVD_EDD_N"/>
    <property type="match status" value="1"/>
</dbReference>
<dbReference type="PROSITE" id="PS00886">
    <property type="entry name" value="ILVD_EDD_1"/>
    <property type="match status" value="1"/>
</dbReference>
<dbReference type="AlphaFoldDB" id="A0A2L1VG17"/>
<keyword evidence="5 8" id="KW-0456">Lyase</keyword>
<dbReference type="InterPro" id="IPR052352">
    <property type="entry name" value="Sugar_Degrad_Dehydratases"/>
</dbReference>
<dbReference type="InterPro" id="IPR020558">
    <property type="entry name" value="DiOHA_6PGluconate_deHydtase_CS"/>
</dbReference>